<dbReference type="EMBL" id="BMMX01000064">
    <property type="protein sequence ID" value="GGL18988.1"/>
    <property type="molecule type" value="Genomic_DNA"/>
</dbReference>
<dbReference type="Proteomes" id="UP000656042">
    <property type="component" value="Unassembled WGS sequence"/>
</dbReference>
<reference evidence="2" key="1">
    <citation type="journal article" date="2014" name="Int. J. Syst. Evol. Microbiol.">
        <title>Complete genome sequence of Corynebacterium casei LMG S-19264T (=DSM 44701T), isolated from a smear-ripened cheese.</title>
        <authorList>
            <consortium name="US DOE Joint Genome Institute (JGI-PGF)"/>
            <person name="Walter F."/>
            <person name="Albersmeier A."/>
            <person name="Kalinowski J."/>
            <person name="Ruckert C."/>
        </authorList>
    </citation>
    <scope>NUCLEOTIDE SEQUENCE</scope>
    <source>
        <strain evidence="2">CGMCC 4.7299</strain>
    </source>
</reference>
<dbReference type="RefSeq" id="WP_189082886.1">
    <property type="nucleotide sequence ID" value="NZ_BMMX01000064.1"/>
</dbReference>
<dbReference type="InterPro" id="IPR011990">
    <property type="entry name" value="TPR-like_helical_dom_sf"/>
</dbReference>
<comment type="caution">
    <text evidence="2">The sequence shown here is derived from an EMBL/GenBank/DDBJ whole genome shotgun (WGS) entry which is preliminary data.</text>
</comment>
<evidence type="ECO:0008006" key="4">
    <source>
        <dbReference type="Google" id="ProtNLM"/>
    </source>
</evidence>
<name>A0A8J3C8H8_9ACTN</name>
<gene>
    <name evidence="2" type="ORF">GCM10012284_61950</name>
</gene>
<feature type="region of interest" description="Disordered" evidence="1">
    <location>
        <begin position="76"/>
        <end position="117"/>
    </location>
</feature>
<protein>
    <recommendedName>
        <fullName evidence="4">HTH cro/C1-type domain-containing protein</fullName>
    </recommendedName>
</protein>
<organism evidence="2 3">
    <name type="scientific">Mangrovihabitans endophyticus</name>
    <dbReference type="NCBI Taxonomy" id="1751298"/>
    <lineage>
        <taxon>Bacteria</taxon>
        <taxon>Bacillati</taxon>
        <taxon>Actinomycetota</taxon>
        <taxon>Actinomycetes</taxon>
        <taxon>Micromonosporales</taxon>
        <taxon>Micromonosporaceae</taxon>
        <taxon>Mangrovihabitans</taxon>
    </lineage>
</organism>
<keyword evidence="3" id="KW-1185">Reference proteome</keyword>
<proteinExistence type="predicted"/>
<evidence type="ECO:0000256" key="1">
    <source>
        <dbReference type="SAM" id="MobiDB-lite"/>
    </source>
</evidence>
<sequence length="452" mass="48402">MTVPCWTGREAAALRQARRMSIRAYAQHLGVSLDTVANWQRRGEQARLRTETQQMLDTDLARAGDDVRQRFAQILTEHATADTPAPRLAAPDRSTATPAEPSLSYPDPPAVASGSDGGDLNRRAALKGATVSAFAALIGAVTGAFGQSPPDSRHRQLHEEAVQASLHRSREAYQHARYSTAAHSLAATLRILSRAAAPDEPVPTRSAVLCAQAYQIASGLLLKADQPVLAAICAERSITSATATSDELLHASSTRAVVHTLLAAGQPEHAAALATDAADRLASRTGMRTAAAQSLYGALLLRGALAASRHGDHQHAATLLDAAADTAGRLGHDDNQYWTAFGPTNVAVHRVAVAVDLGDAGTAVRTAATVNPNRLDLPERRANLLLDTARAYTQWGKWDQALHCIQNAEDQAPEEVRRRPAVHQMLRDLVHRTPEPARRHAHDYARHIGALP</sequence>
<evidence type="ECO:0000313" key="3">
    <source>
        <dbReference type="Proteomes" id="UP000656042"/>
    </source>
</evidence>
<dbReference type="AlphaFoldDB" id="A0A8J3C8H8"/>
<reference evidence="2" key="2">
    <citation type="submission" date="2020-09" db="EMBL/GenBank/DDBJ databases">
        <authorList>
            <person name="Sun Q."/>
            <person name="Zhou Y."/>
        </authorList>
    </citation>
    <scope>NUCLEOTIDE SEQUENCE</scope>
    <source>
        <strain evidence="2">CGMCC 4.7299</strain>
    </source>
</reference>
<evidence type="ECO:0000313" key="2">
    <source>
        <dbReference type="EMBL" id="GGL18988.1"/>
    </source>
</evidence>
<dbReference type="SUPFAM" id="SSF48452">
    <property type="entry name" value="TPR-like"/>
    <property type="match status" value="1"/>
</dbReference>
<accession>A0A8J3C8H8</accession>